<comment type="subcellular location">
    <subcellularLocation>
        <location evidence="1">Golgi apparatus membrane</location>
        <topology evidence="1">Single-pass membrane protein</topology>
    </subcellularLocation>
</comment>
<keyword evidence="4" id="KW-0333">Golgi apparatus</keyword>
<feature type="compositionally biased region" description="Polar residues" evidence="8">
    <location>
        <begin position="245"/>
        <end position="270"/>
    </location>
</feature>
<evidence type="ECO:0000256" key="8">
    <source>
        <dbReference type="SAM" id="MobiDB-lite"/>
    </source>
</evidence>
<feature type="region of interest" description="Disordered" evidence="8">
    <location>
        <begin position="318"/>
        <end position="355"/>
    </location>
</feature>
<feature type="region of interest" description="Disordered" evidence="8">
    <location>
        <begin position="186"/>
        <end position="298"/>
    </location>
</feature>
<dbReference type="OrthoDB" id="248903at2759"/>
<protein>
    <recommendedName>
        <fullName evidence="12">Golgin-84</fullName>
    </recommendedName>
</protein>
<evidence type="ECO:0008006" key="12">
    <source>
        <dbReference type="Google" id="ProtNLM"/>
    </source>
</evidence>
<feature type="compositionally biased region" description="Polar residues" evidence="8">
    <location>
        <begin position="158"/>
        <end position="167"/>
    </location>
</feature>
<keyword evidence="2 9" id="KW-0812">Transmembrane</keyword>
<dbReference type="GeneID" id="7204301"/>
<reference evidence="11" key="2">
    <citation type="submission" date="2008-08" db="EMBL/GenBank/DDBJ databases">
        <authorList>
            <consortium name="Diatom Consortium"/>
            <person name="Grigoriev I."/>
            <person name="Grimwood J."/>
            <person name="Kuo A."/>
            <person name="Otillar R.P."/>
            <person name="Salamov A."/>
            <person name="Detter J.C."/>
            <person name="Lindquist E."/>
            <person name="Shapiro H."/>
            <person name="Lucas S."/>
            <person name="Glavina del Rio T."/>
            <person name="Pitluck S."/>
            <person name="Rokhsar D."/>
            <person name="Bowler C."/>
        </authorList>
    </citation>
    <scope>GENOME REANNOTATION</scope>
    <source>
        <strain evidence="11">CCAP 1055/1</strain>
    </source>
</reference>
<dbReference type="PANTHER" id="PTHR13815">
    <property type="entry name" value="GOLGIN-84"/>
    <property type="match status" value="1"/>
</dbReference>
<keyword evidence="5 7" id="KW-0175">Coiled coil</keyword>
<name>B5Y4N7_PHATC</name>
<feature type="compositionally biased region" description="Basic and acidic residues" evidence="8">
    <location>
        <begin position="140"/>
        <end position="157"/>
    </location>
</feature>
<feature type="coiled-coil region" evidence="7">
    <location>
        <begin position="624"/>
        <end position="658"/>
    </location>
</feature>
<proteinExistence type="predicted"/>
<dbReference type="AlphaFoldDB" id="B5Y4N7"/>
<evidence type="ECO:0000256" key="4">
    <source>
        <dbReference type="ARBA" id="ARBA00023034"/>
    </source>
</evidence>
<accession>B5Y4N7</accession>
<feature type="compositionally biased region" description="Basic and acidic residues" evidence="8">
    <location>
        <begin position="559"/>
        <end position="568"/>
    </location>
</feature>
<dbReference type="EMBL" id="CP001142">
    <property type="protein sequence ID" value="ACI65512.1"/>
    <property type="molecule type" value="Genomic_DNA"/>
</dbReference>
<dbReference type="STRING" id="556484.B5Y4N7"/>
<evidence type="ECO:0000256" key="6">
    <source>
        <dbReference type="ARBA" id="ARBA00023136"/>
    </source>
</evidence>
<dbReference type="eggNOG" id="ENOG502QV1Z">
    <property type="taxonomic scope" value="Eukaryota"/>
</dbReference>
<feature type="compositionally biased region" description="Basic and acidic residues" evidence="8">
    <location>
        <begin position="460"/>
        <end position="471"/>
    </location>
</feature>
<evidence type="ECO:0000256" key="1">
    <source>
        <dbReference type="ARBA" id="ARBA00004194"/>
    </source>
</evidence>
<feature type="transmembrane region" description="Helical" evidence="9">
    <location>
        <begin position="744"/>
        <end position="763"/>
    </location>
</feature>
<dbReference type="HOGENOM" id="CLU_369005_0_0_1"/>
<keyword evidence="3 9" id="KW-1133">Transmembrane helix</keyword>
<feature type="compositionally biased region" description="Polar residues" evidence="8">
    <location>
        <begin position="446"/>
        <end position="459"/>
    </location>
</feature>
<sequence>MFRNRNVDSVLCRQKSTWAAEYCGLFWYIPAFGGLHSCGWQTAREFSFQCLQSIMSRWLQNVGSFLEKLDDQAEQIADGNIHLQSEEGEVFGQGKDAIESILVARGLSLSNEDEKEGEDDNLDDDVEYSVQKFSDTEQDVGNHEPESDLVEEGRILSDENSSASLRTSSVSEEVVEGVAAVLTDVGSGLGSTHSTVEVERNSGGDGVERNDSGDEGGAVVSENGAKVSIGDIPVTPAKETPVATMATSGHTQPETPFGTPAQTATKPTNSGAPTGPPKPPIPPKPATQKAQDSAEAKEALKQVRILRRHVLSLNQELEKAESEMQAQRDELERAADRMEKDRVRRKEEQEKEKVRHAEELRALKSQHDQILKDVKARSDQQVNDVRRQLKELENRRMQEGGDYNNELAEAIQREQDMMQRYSMLEDEKSTMLSQIATLQAQQESLGSRLESLSQSADSATQREREAEDRLDDALSTHARQIGQRQAREADLERTIAELGAALVSARTMATNGSSRHGKEADKSSQVTERVIDLEHEIEVLNGYLTHEQQCSNALRQELQDATRERAEEAAASSRRHVHNDRQIAELSQTVLSLKTELRDISSVKRKDSIIRDDVTSEHEELNQIKTLSEEVLRQRENLTRSNNEVSTLKSRLQAALERATLADALQDQLGNSSMLDLEEATGKTRKRRGAKSGVLLQGGSIRGALRLNPALRESTERLGKVLDGLDVFLVESGKFLRFNPLARLLFIVYLLLLHLWTFTLVFLHAHTFEAVHGDFGAGGTLANGPHALMQQPVNPETYEAEIDNIPAVN</sequence>
<keyword evidence="11" id="KW-1185">Reference proteome</keyword>
<dbReference type="Proteomes" id="UP000000759">
    <property type="component" value="Chromosome 3"/>
</dbReference>
<dbReference type="GO" id="GO:0007030">
    <property type="term" value="P:Golgi organization"/>
    <property type="evidence" value="ECO:0007669"/>
    <property type="project" value="InterPro"/>
</dbReference>
<dbReference type="InParanoid" id="B5Y4N7"/>
<dbReference type="InterPro" id="IPR019177">
    <property type="entry name" value="Golgin_subfamily_A_member_5"/>
</dbReference>
<organism evidence="10 11">
    <name type="scientific">Phaeodactylum tricornutum (strain CCAP 1055/1)</name>
    <dbReference type="NCBI Taxonomy" id="556484"/>
    <lineage>
        <taxon>Eukaryota</taxon>
        <taxon>Sar</taxon>
        <taxon>Stramenopiles</taxon>
        <taxon>Ochrophyta</taxon>
        <taxon>Bacillariophyta</taxon>
        <taxon>Bacillariophyceae</taxon>
        <taxon>Bacillariophycidae</taxon>
        <taxon>Naviculales</taxon>
        <taxon>Phaeodactylaceae</taxon>
        <taxon>Phaeodactylum</taxon>
    </lineage>
</organism>
<feature type="region of interest" description="Disordered" evidence="8">
    <location>
        <begin position="559"/>
        <end position="578"/>
    </location>
</feature>
<dbReference type="GO" id="GO:0031985">
    <property type="term" value="C:Golgi cisterna"/>
    <property type="evidence" value="ECO:0007669"/>
    <property type="project" value="TreeGrafter"/>
</dbReference>
<dbReference type="KEGG" id="pti:PHATR_43887"/>
<dbReference type="Pfam" id="PF09787">
    <property type="entry name" value="Golgin_A5"/>
    <property type="match status" value="1"/>
</dbReference>
<feature type="compositionally biased region" description="Pro residues" evidence="8">
    <location>
        <begin position="274"/>
        <end position="285"/>
    </location>
</feature>
<evidence type="ECO:0000256" key="9">
    <source>
        <dbReference type="SAM" id="Phobius"/>
    </source>
</evidence>
<dbReference type="RefSeq" id="XP_002186042.1">
    <property type="nucleotide sequence ID" value="XM_002186006.1"/>
</dbReference>
<dbReference type="GO" id="GO:0000139">
    <property type="term" value="C:Golgi membrane"/>
    <property type="evidence" value="ECO:0007669"/>
    <property type="project" value="UniProtKB-SubCell"/>
</dbReference>
<keyword evidence="6 9" id="KW-0472">Membrane</keyword>
<feature type="compositionally biased region" description="Basic and acidic residues" evidence="8">
    <location>
        <begin position="196"/>
        <end position="212"/>
    </location>
</feature>
<evidence type="ECO:0000313" key="10">
    <source>
        <dbReference type="EMBL" id="ACI65512.1"/>
    </source>
</evidence>
<evidence type="ECO:0000256" key="2">
    <source>
        <dbReference type="ARBA" id="ARBA00022692"/>
    </source>
</evidence>
<dbReference type="PaxDb" id="2850-Phatr43887"/>
<feature type="region of interest" description="Disordered" evidence="8">
    <location>
        <begin position="134"/>
        <end position="169"/>
    </location>
</feature>
<evidence type="ECO:0000256" key="3">
    <source>
        <dbReference type="ARBA" id="ARBA00022989"/>
    </source>
</evidence>
<gene>
    <name evidence="10" type="ORF">PHATR_43887</name>
</gene>
<evidence type="ECO:0000256" key="5">
    <source>
        <dbReference type="ARBA" id="ARBA00023054"/>
    </source>
</evidence>
<dbReference type="GO" id="GO:0000301">
    <property type="term" value="P:retrograde transport, vesicle recycling within Golgi"/>
    <property type="evidence" value="ECO:0007669"/>
    <property type="project" value="TreeGrafter"/>
</dbReference>
<evidence type="ECO:0000256" key="7">
    <source>
        <dbReference type="SAM" id="Coils"/>
    </source>
</evidence>
<feature type="region of interest" description="Disordered" evidence="8">
    <location>
        <begin position="446"/>
        <end position="471"/>
    </location>
</feature>
<dbReference type="PANTHER" id="PTHR13815:SF7">
    <property type="entry name" value="GOLGIN SUBFAMILY A MEMBER 5"/>
    <property type="match status" value="1"/>
</dbReference>
<evidence type="ECO:0000313" key="11">
    <source>
        <dbReference type="Proteomes" id="UP000000759"/>
    </source>
</evidence>
<reference evidence="10 11" key="1">
    <citation type="journal article" date="2008" name="Nature">
        <title>The Phaeodactylum genome reveals the evolutionary history of diatom genomes.</title>
        <authorList>
            <person name="Bowler C."/>
            <person name="Allen A.E."/>
            <person name="Badger J.H."/>
            <person name="Grimwood J."/>
            <person name="Jabbari K."/>
            <person name="Kuo A."/>
            <person name="Maheswari U."/>
            <person name="Martens C."/>
            <person name="Maumus F."/>
            <person name="Otillar R.P."/>
            <person name="Rayko E."/>
            <person name="Salamov A."/>
            <person name="Vandepoele K."/>
            <person name="Beszteri B."/>
            <person name="Gruber A."/>
            <person name="Heijde M."/>
            <person name="Katinka M."/>
            <person name="Mock T."/>
            <person name="Valentin K."/>
            <person name="Verret F."/>
            <person name="Berges J.A."/>
            <person name="Brownlee C."/>
            <person name="Cadoret J.P."/>
            <person name="Chiovitti A."/>
            <person name="Choi C.J."/>
            <person name="Coesel S."/>
            <person name="De Martino A."/>
            <person name="Detter J.C."/>
            <person name="Durkin C."/>
            <person name="Falciatore A."/>
            <person name="Fournet J."/>
            <person name="Haruta M."/>
            <person name="Huysman M.J."/>
            <person name="Jenkins B.D."/>
            <person name="Jiroutova K."/>
            <person name="Jorgensen R.E."/>
            <person name="Joubert Y."/>
            <person name="Kaplan A."/>
            <person name="Kroger N."/>
            <person name="Kroth P.G."/>
            <person name="La Roche J."/>
            <person name="Lindquist E."/>
            <person name="Lommer M."/>
            <person name="Martin-Jezequel V."/>
            <person name="Lopez P.J."/>
            <person name="Lucas S."/>
            <person name="Mangogna M."/>
            <person name="McGinnis K."/>
            <person name="Medlin L.K."/>
            <person name="Montsant A."/>
            <person name="Oudot-Le Secq M.P."/>
            <person name="Napoli C."/>
            <person name="Obornik M."/>
            <person name="Parker M.S."/>
            <person name="Petit J.L."/>
            <person name="Porcel B.M."/>
            <person name="Poulsen N."/>
            <person name="Robison M."/>
            <person name="Rychlewski L."/>
            <person name="Rynearson T.A."/>
            <person name="Schmutz J."/>
            <person name="Shapiro H."/>
            <person name="Siaut M."/>
            <person name="Stanley M."/>
            <person name="Sussman M.R."/>
            <person name="Taylor A.R."/>
            <person name="Vardi A."/>
            <person name="von Dassow P."/>
            <person name="Vyverman W."/>
            <person name="Willis A."/>
            <person name="Wyrwicz L.S."/>
            <person name="Rokhsar D.S."/>
            <person name="Weissenbach J."/>
            <person name="Armbrust E.V."/>
            <person name="Green B.R."/>
            <person name="Van de Peer Y."/>
            <person name="Grigoriev I.V."/>
        </authorList>
    </citation>
    <scope>NUCLEOTIDE SEQUENCE [LARGE SCALE GENOMIC DNA]</scope>
    <source>
        <strain evidence="10 11">CCAP 1055/1</strain>
    </source>
</reference>